<protein>
    <submittedName>
        <fullName evidence="1">Uncharacterized protein</fullName>
    </submittedName>
</protein>
<organism evidence="1 2">
    <name type="scientific">Bacteroides fragilis str. 1007-1-F #10</name>
    <dbReference type="NCBI Taxonomy" id="1339295"/>
    <lineage>
        <taxon>Bacteria</taxon>
        <taxon>Pseudomonadati</taxon>
        <taxon>Bacteroidota</taxon>
        <taxon>Bacteroidia</taxon>
        <taxon>Bacteroidales</taxon>
        <taxon>Bacteroidaceae</taxon>
        <taxon>Bacteroides</taxon>
    </lineage>
</organism>
<dbReference type="EMBL" id="JGEA01000009">
    <property type="protein sequence ID" value="EYA16084.1"/>
    <property type="molecule type" value="Genomic_DNA"/>
</dbReference>
<gene>
    <name evidence="1" type="ORF">M104_0807</name>
</gene>
<dbReference type="AlphaFoldDB" id="A0AAN4SJH1"/>
<name>A0AAN4SJH1_BACFG</name>
<accession>A0AAN4SJH1</accession>
<evidence type="ECO:0000313" key="1">
    <source>
        <dbReference type="EMBL" id="EYA16084.1"/>
    </source>
</evidence>
<evidence type="ECO:0000313" key="2">
    <source>
        <dbReference type="Proteomes" id="UP000022433"/>
    </source>
</evidence>
<proteinExistence type="predicted"/>
<sequence>MFYQTVPEYRILKKMLNIQCSCTDSFRLLLSISSFFLSLRQIKQRPENQ</sequence>
<reference evidence="1 2" key="1">
    <citation type="submission" date="2014-02" db="EMBL/GenBank/DDBJ databases">
        <authorList>
            <person name="Sears C."/>
            <person name="Carroll K."/>
            <person name="Sack B.R."/>
            <person name="Qadri F."/>
            <person name="Myers L.L."/>
            <person name="Chung G.-T."/>
            <person name="Escheverria P."/>
            <person name="Fraser C.M."/>
            <person name="Sadzewicz L."/>
            <person name="Shefchek K.A."/>
            <person name="Tallon L."/>
            <person name="Das S.P."/>
            <person name="Daugherty S."/>
            <person name="Mongodin E.F."/>
        </authorList>
    </citation>
    <scope>NUCLEOTIDE SEQUENCE [LARGE SCALE GENOMIC DNA]</scope>
    <source>
        <strain evidence="1 2">1007-1-F #10</strain>
    </source>
</reference>
<dbReference type="Proteomes" id="UP000022433">
    <property type="component" value="Unassembled WGS sequence"/>
</dbReference>
<comment type="caution">
    <text evidence="1">The sequence shown here is derived from an EMBL/GenBank/DDBJ whole genome shotgun (WGS) entry which is preliminary data.</text>
</comment>